<dbReference type="PANTHER" id="PTHR23505:SF79">
    <property type="entry name" value="PROTEIN SPINSTER"/>
    <property type="match status" value="1"/>
</dbReference>
<feature type="transmembrane region" description="Helical" evidence="7">
    <location>
        <begin position="169"/>
        <end position="188"/>
    </location>
</feature>
<dbReference type="GO" id="GO:0022857">
    <property type="term" value="F:transmembrane transporter activity"/>
    <property type="evidence" value="ECO:0007669"/>
    <property type="project" value="InterPro"/>
</dbReference>
<evidence type="ECO:0000256" key="1">
    <source>
        <dbReference type="ARBA" id="ARBA00004141"/>
    </source>
</evidence>
<dbReference type="InterPro" id="IPR036259">
    <property type="entry name" value="MFS_trans_sf"/>
</dbReference>
<dbReference type="KEGG" id="sphi:TS85_07825"/>
<dbReference type="AlphaFoldDB" id="A0A7U4LEY5"/>
<feature type="transmembrane region" description="Helical" evidence="7">
    <location>
        <begin position="275"/>
        <end position="296"/>
    </location>
</feature>
<feature type="transmembrane region" description="Helical" evidence="7">
    <location>
        <begin position="110"/>
        <end position="129"/>
    </location>
</feature>
<keyword evidence="3 7" id="KW-0812">Transmembrane</keyword>
<feature type="region of interest" description="Disordered" evidence="6">
    <location>
        <begin position="1"/>
        <end position="20"/>
    </location>
</feature>
<feature type="transmembrane region" description="Helical" evidence="7">
    <location>
        <begin position="135"/>
        <end position="157"/>
    </location>
</feature>
<reference evidence="9 10" key="1">
    <citation type="journal article" date="2015" name="Int. J. Syst. Evol. Microbiol.">
        <title>Sphingomonas hengshuiensis sp. nov., isolated from lake wetland.</title>
        <authorList>
            <person name="Wei S."/>
            <person name="Wang T."/>
            <person name="Liu H."/>
            <person name="Zhang C."/>
            <person name="Guo J."/>
            <person name="Wang Q."/>
            <person name="Liang K."/>
            <person name="Zhang Z."/>
        </authorList>
    </citation>
    <scope>NUCLEOTIDE SEQUENCE [LARGE SCALE GENOMIC DNA]</scope>
    <source>
        <strain evidence="9 10">WHSC-8</strain>
    </source>
</reference>
<feature type="transmembrane region" description="Helical" evidence="7">
    <location>
        <begin position="370"/>
        <end position="389"/>
    </location>
</feature>
<keyword evidence="4 7" id="KW-1133">Transmembrane helix</keyword>
<organism evidence="9 10">
    <name type="scientific">Sphingomonas hengshuiensis</name>
    <dbReference type="NCBI Taxonomy" id="1609977"/>
    <lineage>
        <taxon>Bacteria</taxon>
        <taxon>Pseudomonadati</taxon>
        <taxon>Pseudomonadota</taxon>
        <taxon>Alphaproteobacteria</taxon>
        <taxon>Sphingomonadales</taxon>
        <taxon>Sphingomonadaceae</taxon>
        <taxon>Sphingomonas</taxon>
    </lineage>
</organism>
<dbReference type="InterPro" id="IPR044770">
    <property type="entry name" value="MFS_spinster-like"/>
</dbReference>
<evidence type="ECO:0000256" key="2">
    <source>
        <dbReference type="ARBA" id="ARBA00022448"/>
    </source>
</evidence>
<dbReference type="Proteomes" id="UP000032300">
    <property type="component" value="Chromosome"/>
</dbReference>
<keyword evidence="10" id="KW-1185">Reference proteome</keyword>
<dbReference type="PANTHER" id="PTHR23505">
    <property type="entry name" value="SPINSTER"/>
    <property type="match status" value="1"/>
</dbReference>
<feature type="transmembrane region" description="Helical" evidence="7">
    <location>
        <begin position="316"/>
        <end position="335"/>
    </location>
</feature>
<feature type="transmembrane region" description="Helical" evidence="7">
    <location>
        <begin position="40"/>
        <end position="62"/>
    </location>
</feature>
<sequence length="478" mass="51212">MAIAPVATASELTSERSIGDSMAEAQQAPRPARVWPSTGSAYWALSVIILATFLTFFDQVVFGMLAQRIKADFGLTDSQLGFLAGPASIICYLFVGIPLARLADIYPRKYVLGGGVAVIGLITALGGIAQTFTQFVGTRIFLAAGGSAHAPSAYSLLADAFPPRTLTRAFALLQFGFIGGTTLGPIIGGQLIGMTAQWAPTEWLGLRIFGWQWIMIWVGLPGVLVALLFLTVKEPPRVAPLAGAAPPPRDVPVGRRILTFTGFDAVKAIHAKRRVYYPLFAGLALSAVETFGLQFWRVPFMIRSFGWSEAQIGAVMGTMFLVASLLGLMLGGIFVEWMAKRYKDANVRAAAIIFCCTTLCAITAPLMPNGYLALGVMALGAMFGIAGAVPQNAAIQRVAPNSMRGQVTAVYLFMFTFFGAMGSFVVGLVQDLVIGVEADLWKALVLTATILLPLATLCMVRAIRPYREEVERLEALGR</sequence>
<feature type="transmembrane region" description="Helical" evidence="7">
    <location>
        <begin position="347"/>
        <end position="364"/>
    </location>
</feature>
<dbReference type="Pfam" id="PF07690">
    <property type="entry name" value="MFS_1"/>
    <property type="match status" value="1"/>
</dbReference>
<feature type="transmembrane region" description="Helical" evidence="7">
    <location>
        <begin position="208"/>
        <end position="230"/>
    </location>
</feature>
<evidence type="ECO:0000256" key="6">
    <source>
        <dbReference type="SAM" id="MobiDB-lite"/>
    </source>
</evidence>
<reference evidence="9 10" key="2">
    <citation type="submission" date="2015-02" db="EMBL/GenBank/DDBJ databases">
        <title>The complete genome of Sphingomonas hengshuiensis sp. WHSC-8 isolated from soil of Hengshui Lake.</title>
        <authorList>
            <person name="Wei S."/>
            <person name="Guo J."/>
            <person name="Su C."/>
            <person name="Wu R."/>
            <person name="Zhang Z."/>
            <person name="Liang K."/>
            <person name="Li H."/>
            <person name="Wang T."/>
            <person name="Liu H."/>
            <person name="Zhang C."/>
            <person name="Li Z."/>
            <person name="Wang Q."/>
            <person name="Meng J."/>
        </authorList>
    </citation>
    <scope>NUCLEOTIDE SEQUENCE [LARGE SCALE GENOMIC DNA]</scope>
    <source>
        <strain evidence="9 10">WHSC-8</strain>
    </source>
</reference>
<keyword evidence="5 7" id="KW-0472">Membrane</keyword>
<keyword evidence="2" id="KW-0813">Transport</keyword>
<evidence type="ECO:0000256" key="3">
    <source>
        <dbReference type="ARBA" id="ARBA00022692"/>
    </source>
</evidence>
<feature type="domain" description="Major facilitator superfamily (MFS) profile" evidence="8">
    <location>
        <begin position="44"/>
        <end position="467"/>
    </location>
</feature>
<evidence type="ECO:0000256" key="7">
    <source>
        <dbReference type="SAM" id="Phobius"/>
    </source>
</evidence>
<proteinExistence type="predicted"/>
<name>A0A7U4LEY5_9SPHN</name>
<accession>A0A7U4LEY5</accession>
<evidence type="ECO:0000313" key="10">
    <source>
        <dbReference type="Proteomes" id="UP000032300"/>
    </source>
</evidence>
<evidence type="ECO:0000256" key="4">
    <source>
        <dbReference type="ARBA" id="ARBA00022989"/>
    </source>
</evidence>
<feature type="transmembrane region" description="Helical" evidence="7">
    <location>
        <begin position="441"/>
        <end position="463"/>
    </location>
</feature>
<dbReference type="EMBL" id="CP010836">
    <property type="protein sequence ID" value="AJP71713.1"/>
    <property type="molecule type" value="Genomic_DNA"/>
</dbReference>
<evidence type="ECO:0000313" key="9">
    <source>
        <dbReference type="EMBL" id="AJP71713.1"/>
    </source>
</evidence>
<evidence type="ECO:0000259" key="8">
    <source>
        <dbReference type="PROSITE" id="PS50850"/>
    </source>
</evidence>
<comment type="subcellular location">
    <subcellularLocation>
        <location evidence="1">Membrane</location>
        <topology evidence="1">Multi-pass membrane protein</topology>
    </subcellularLocation>
</comment>
<dbReference type="SUPFAM" id="SSF103473">
    <property type="entry name" value="MFS general substrate transporter"/>
    <property type="match status" value="1"/>
</dbReference>
<dbReference type="Gene3D" id="1.20.1250.20">
    <property type="entry name" value="MFS general substrate transporter like domains"/>
    <property type="match status" value="1"/>
</dbReference>
<gene>
    <name evidence="9" type="ORF">TS85_07825</name>
</gene>
<dbReference type="GO" id="GO:0016020">
    <property type="term" value="C:membrane"/>
    <property type="evidence" value="ECO:0007669"/>
    <property type="project" value="UniProtKB-SubCell"/>
</dbReference>
<dbReference type="InterPro" id="IPR020846">
    <property type="entry name" value="MFS_dom"/>
</dbReference>
<protein>
    <submittedName>
        <fullName evidence="9">MFS transporter</fullName>
    </submittedName>
</protein>
<dbReference type="RefSeq" id="WP_077228519.1">
    <property type="nucleotide sequence ID" value="NZ_CP010836.1"/>
</dbReference>
<dbReference type="InterPro" id="IPR011701">
    <property type="entry name" value="MFS"/>
</dbReference>
<feature type="transmembrane region" description="Helical" evidence="7">
    <location>
        <begin position="410"/>
        <end position="429"/>
    </location>
</feature>
<feature type="transmembrane region" description="Helical" evidence="7">
    <location>
        <begin position="82"/>
        <end position="103"/>
    </location>
</feature>
<evidence type="ECO:0000256" key="5">
    <source>
        <dbReference type="ARBA" id="ARBA00023136"/>
    </source>
</evidence>
<dbReference type="OrthoDB" id="7187764at2"/>
<dbReference type="PROSITE" id="PS50850">
    <property type="entry name" value="MFS"/>
    <property type="match status" value="1"/>
</dbReference>